<evidence type="ECO:0000313" key="2">
    <source>
        <dbReference type="Proteomes" id="UP000008177"/>
    </source>
</evidence>
<organism evidence="1 2">
    <name type="scientific">Botryotinia fuckeliana (strain T4)</name>
    <name type="common">Noble rot fungus</name>
    <name type="synonym">Botrytis cinerea</name>
    <dbReference type="NCBI Taxonomy" id="999810"/>
    <lineage>
        <taxon>Eukaryota</taxon>
        <taxon>Fungi</taxon>
        <taxon>Dikarya</taxon>
        <taxon>Ascomycota</taxon>
        <taxon>Pezizomycotina</taxon>
        <taxon>Leotiomycetes</taxon>
        <taxon>Helotiales</taxon>
        <taxon>Sclerotiniaceae</taxon>
        <taxon>Botrytis</taxon>
    </lineage>
</organism>
<reference evidence="2" key="1">
    <citation type="journal article" date="2011" name="PLoS Genet.">
        <title>Genomic analysis of the necrotrophic fungal pathogens Sclerotinia sclerotiorum and Botrytis cinerea.</title>
        <authorList>
            <person name="Amselem J."/>
            <person name="Cuomo C.A."/>
            <person name="van Kan J.A."/>
            <person name="Viaud M."/>
            <person name="Benito E.P."/>
            <person name="Couloux A."/>
            <person name="Coutinho P.M."/>
            <person name="de Vries R.P."/>
            <person name="Dyer P.S."/>
            <person name="Fillinger S."/>
            <person name="Fournier E."/>
            <person name="Gout L."/>
            <person name="Hahn M."/>
            <person name="Kohn L."/>
            <person name="Lapalu N."/>
            <person name="Plummer K.M."/>
            <person name="Pradier J.M."/>
            <person name="Quevillon E."/>
            <person name="Sharon A."/>
            <person name="Simon A."/>
            <person name="ten Have A."/>
            <person name="Tudzynski B."/>
            <person name="Tudzynski P."/>
            <person name="Wincker P."/>
            <person name="Andrew M."/>
            <person name="Anthouard V."/>
            <person name="Beever R.E."/>
            <person name="Beffa R."/>
            <person name="Benoit I."/>
            <person name="Bouzid O."/>
            <person name="Brault B."/>
            <person name="Chen Z."/>
            <person name="Choquer M."/>
            <person name="Collemare J."/>
            <person name="Cotton P."/>
            <person name="Danchin E.G."/>
            <person name="Da Silva C."/>
            <person name="Gautier A."/>
            <person name="Giraud C."/>
            <person name="Giraud T."/>
            <person name="Gonzalez C."/>
            <person name="Grossetete S."/>
            <person name="Guldener U."/>
            <person name="Henrissat B."/>
            <person name="Howlett B.J."/>
            <person name="Kodira C."/>
            <person name="Kretschmer M."/>
            <person name="Lappartient A."/>
            <person name="Leroch M."/>
            <person name="Levis C."/>
            <person name="Mauceli E."/>
            <person name="Neuveglise C."/>
            <person name="Oeser B."/>
            <person name="Pearson M."/>
            <person name="Poulain J."/>
            <person name="Poussereau N."/>
            <person name="Quesneville H."/>
            <person name="Rascle C."/>
            <person name="Schumacher J."/>
            <person name="Segurens B."/>
            <person name="Sexton A."/>
            <person name="Silva E."/>
            <person name="Sirven C."/>
            <person name="Soanes D.M."/>
            <person name="Talbot N.J."/>
            <person name="Templeton M."/>
            <person name="Yandava C."/>
            <person name="Yarden O."/>
            <person name="Zeng Q."/>
            <person name="Rollins J.A."/>
            <person name="Lebrun M.H."/>
            <person name="Dickman M."/>
        </authorList>
    </citation>
    <scope>NUCLEOTIDE SEQUENCE [LARGE SCALE GENOMIC DNA]</scope>
    <source>
        <strain evidence="2">T4</strain>
    </source>
</reference>
<sequence length="45" mass="4741">MAANSDVNNIEFEYKGAILNIPAFPDTSVRFAAGVLPGDSSDVVK</sequence>
<evidence type="ECO:0000313" key="1">
    <source>
        <dbReference type="EMBL" id="CCD44066.1"/>
    </source>
</evidence>
<dbReference type="Proteomes" id="UP000008177">
    <property type="component" value="Unplaced contigs"/>
</dbReference>
<accession>G2XUC4</accession>
<name>G2XUC4_BOTF4</name>
<dbReference type="EMBL" id="FQ790269">
    <property type="protein sequence ID" value="CCD44066.1"/>
    <property type="molecule type" value="Genomic_DNA"/>
</dbReference>
<dbReference type="InParanoid" id="G2XUC4"/>
<dbReference type="AlphaFoldDB" id="G2XUC4"/>
<proteinExistence type="predicted"/>
<protein>
    <submittedName>
        <fullName evidence="1">Uncharacterized protein</fullName>
    </submittedName>
</protein>
<dbReference type="HOGENOM" id="CLU_3207513_0_0_1"/>
<gene>
    <name evidence="1" type="ORF">BofuT4_uP060130.1</name>
</gene>